<dbReference type="AlphaFoldDB" id="A0A7D4Q679"/>
<reference evidence="1 2" key="1">
    <citation type="submission" date="2020-05" db="EMBL/GenBank/DDBJ databases">
        <title>Mucilaginibacter mali sp. nov.</title>
        <authorList>
            <person name="Kim H.S."/>
            <person name="Lee K.C."/>
            <person name="Suh M.K."/>
            <person name="Kim J.-S."/>
            <person name="Han K.-I."/>
            <person name="Eom M.K."/>
            <person name="Shin Y.K."/>
            <person name="Lee J.-S."/>
        </authorList>
    </citation>
    <scope>NUCLEOTIDE SEQUENCE [LARGE SCALE GENOMIC DNA]</scope>
    <source>
        <strain evidence="1 2">G2-14</strain>
    </source>
</reference>
<evidence type="ECO:0000313" key="1">
    <source>
        <dbReference type="EMBL" id="QKJ28445.1"/>
    </source>
</evidence>
<proteinExistence type="predicted"/>
<dbReference type="KEGG" id="mmab:HQ865_01270"/>
<dbReference type="RefSeq" id="WP_173413147.1">
    <property type="nucleotide sequence ID" value="NZ_CP054139.1"/>
</dbReference>
<name>A0A7D4Q679_9SPHI</name>
<dbReference type="EMBL" id="CP054139">
    <property type="protein sequence ID" value="QKJ28445.1"/>
    <property type="molecule type" value="Genomic_DNA"/>
</dbReference>
<dbReference type="Proteomes" id="UP000505355">
    <property type="component" value="Chromosome"/>
</dbReference>
<sequence length="86" mass="9641">MTLKQAIQTLSEETQTAVNMVYEGHSVKSLMIGVQFMGDVNQAIAKATQICSGWTEIPDSLQFEHYVVLKNSDKIIPLTQFKEACY</sequence>
<organism evidence="1 2">
    <name type="scientific">Mucilaginibacter mali</name>
    <dbReference type="NCBI Taxonomy" id="2740462"/>
    <lineage>
        <taxon>Bacteria</taxon>
        <taxon>Pseudomonadati</taxon>
        <taxon>Bacteroidota</taxon>
        <taxon>Sphingobacteriia</taxon>
        <taxon>Sphingobacteriales</taxon>
        <taxon>Sphingobacteriaceae</taxon>
        <taxon>Mucilaginibacter</taxon>
    </lineage>
</organism>
<accession>A0A7D4Q679</accession>
<gene>
    <name evidence="1" type="ORF">HQ865_01270</name>
</gene>
<keyword evidence="2" id="KW-1185">Reference proteome</keyword>
<protein>
    <submittedName>
        <fullName evidence="1">Uncharacterized protein</fullName>
    </submittedName>
</protein>
<evidence type="ECO:0000313" key="2">
    <source>
        <dbReference type="Proteomes" id="UP000505355"/>
    </source>
</evidence>